<evidence type="ECO:0000313" key="2">
    <source>
        <dbReference type="Proteomes" id="UP000006671"/>
    </source>
</evidence>
<organism evidence="2">
    <name type="scientific">Naegleria gruberi</name>
    <name type="common">Amoeba</name>
    <dbReference type="NCBI Taxonomy" id="5762"/>
    <lineage>
        <taxon>Eukaryota</taxon>
        <taxon>Discoba</taxon>
        <taxon>Heterolobosea</taxon>
        <taxon>Tetramitia</taxon>
        <taxon>Eutetramitia</taxon>
        <taxon>Vahlkampfiidae</taxon>
        <taxon>Naegleria</taxon>
    </lineage>
</organism>
<dbReference type="Pfam" id="PF19086">
    <property type="entry name" value="Terpene_syn_C_2"/>
    <property type="match status" value="1"/>
</dbReference>
<dbReference type="Proteomes" id="UP000006671">
    <property type="component" value="Unassembled WGS sequence"/>
</dbReference>
<keyword evidence="2" id="KW-1185">Reference proteome</keyword>
<proteinExistence type="predicted"/>
<protein>
    <submittedName>
        <fullName evidence="1">Predicted protein</fullName>
    </submittedName>
</protein>
<dbReference type="EMBL" id="GG738905">
    <property type="protein sequence ID" value="EFC38678.1"/>
    <property type="molecule type" value="Genomic_DNA"/>
</dbReference>
<dbReference type="InParanoid" id="D2VWT4"/>
<sequence>MSTTTNYTAEQYSLKINGLENLPQINETKSNRVDELTNMILNELKINQLFPNAQLKTAIQYVSTVFQQCKFPNNDYHTKGIKDVCFWTCLCFPELDSTTLNLYSLIMSYLSVVDDACDSEKDIDGFLRAELQTHINCLNNNEKCTNQQSNPSIELARFIISQIKSVFNCEQSNYLIQGMVEFYEHSYQIASMWANDQHPTLEQYIQLREYDSLTDMLLKLKLVTNMPSLNLGLSRYFQLCCHLSSMINDICSLPKDLHSSISNNYVLLLNNQTVNMEYALTNCIEVLKEMKSLEQTECEQYHDLESMKSIARGYVGWCFKSPRFQHANHYISCLLKDNSSASCFILLFVYYHTEKGRHSNHLLGCNHEETSLHQRSKINNNSYNNTIIRRSSCRLEVSNQSGKKHCHLRRNLDEAIFL</sequence>
<dbReference type="VEuPathDB" id="AmoebaDB:NAEGRDRAFT_52878"/>
<dbReference type="KEGG" id="ngr:NAEGRDRAFT_52878"/>
<accession>D2VWT4</accession>
<name>D2VWT4_NAEGR</name>
<dbReference type="InterPro" id="IPR008949">
    <property type="entry name" value="Isoprenoid_synthase_dom_sf"/>
</dbReference>
<dbReference type="SUPFAM" id="SSF48576">
    <property type="entry name" value="Terpenoid synthases"/>
    <property type="match status" value="1"/>
</dbReference>
<reference evidence="1 2" key="1">
    <citation type="journal article" date="2010" name="Cell">
        <title>The genome of Naegleria gruberi illuminates early eukaryotic versatility.</title>
        <authorList>
            <person name="Fritz-Laylin L.K."/>
            <person name="Prochnik S.E."/>
            <person name="Ginger M.L."/>
            <person name="Dacks J.B."/>
            <person name="Carpenter M.L."/>
            <person name="Field M.C."/>
            <person name="Kuo A."/>
            <person name="Paredez A."/>
            <person name="Chapman J."/>
            <person name="Pham J."/>
            <person name="Shu S."/>
            <person name="Neupane R."/>
            <person name="Cipriano M."/>
            <person name="Mancuso J."/>
            <person name="Tu H."/>
            <person name="Salamov A."/>
            <person name="Lindquist E."/>
            <person name="Shapiro H."/>
            <person name="Lucas S."/>
            <person name="Grigoriev I.V."/>
            <person name="Cande W.Z."/>
            <person name="Fulton C."/>
            <person name="Rokhsar D.S."/>
            <person name="Dawson S.C."/>
        </authorList>
    </citation>
    <scope>NUCLEOTIDE SEQUENCE [LARGE SCALE GENOMIC DNA]</scope>
    <source>
        <strain evidence="1 2">NEG-M</strain>
    </source>
</reference>
<dbReference type="Gene3D" id="1.10.600.10">
    <property type="entry name" value="Farnesyl Diphosphate Synthase"/>
    <property type="match status" value="1"/>
</dbReference>
<dbReference type="RefSeq" id="XP_002671422.1">
    <property type="nucleotide sequence ID" value="XM_002671376.1"/>
</dbReference>
<evidence type="ECO:0000313" key="1">
    <source>
        <dbReference type="EMBL" id="EFC38678.1"/>
    </source>
</evidence>
<dbReference type="AlphaFoldDB" id="D2VWT4"/>
<dbReference type="GeneID" id="8858387"/>
<gene>
    <name evidence="1" type="ORF">NAEGRDRAFT_52878</name>
</gene>